<evidence type="ECO:0000256" key="5">
    <source>
        <dbReference type="PROSITE-ProRule" id="PRU00581"/>
    </source>
</evidence>
<organism evidence="9 10">
    <name type="scientific">Meloidogyne enterolobii</name>
    <name type="common">Root-knot nematode worm</name>
    <name type="synonym">Meloidogyne mayaguensis</name>
    <dbReference type="NCBI Taxonomy" id="390850"/>
    <lineage>
        <taxon>Eukaryota</taxon>
        <taxon>Metazoa</taxon>
        <taxon>Ecdysozoa</taxon>
        <taxon>Nematoda</taxon>
        <taxon>Chromadorea</taxon>
        <taxon>Rhabditida</taxon>
        <taxon>Tylenchina</taxon>
        <taxon>Tylenchomorpha</taxon>
        <taxon>Tylenchoidea</taxon>
        <taxon>Meloidogynidae</taxon>
        <taxon>Meloidogyninae</taxon>
        <taxon>Meloidogyne</taxon>
    </lineage>
</organism>
<accession>A0A6V7UMP8</accession>
<dbReference type="AlphaFoldDB" id="A0A6V7UMP8"/>
<protein>
    <recommendedName>
        <fullName evidence="8">MARVEL domain-containing protein</fullName>
    </recommendedName>
</protein>
<keyword evidence="7" id="KW-0732">Signal</keyword>
<evidence type="ECO:0000259" key="8">
    <source>
        <dbReference type="PROSITE" id="PS51225"/>
    </source>
</evidence>
<keyword evidence="4 5" id="KW-0472">Membrane</keyword>
<proteinExistence type="predicted"/>
<feature type="transmembrane region" description="Helical" evidence="6">
    <location>
        <begin position="116"/>
        <end position="137"/>
    </location>
</feature>
<evidence type="ECO:0000256" key="1">
    <source>
        <dbReference type="ARBA" id="ARBA00004141"/>
    </source>
</evidence>
<name>A0A6V7UMP8_MELEN</name>
<comment type="subcellular location">
    <subcellularLocation>
        <location evidence="1">Membrane</location>
        <topology evidence="1">Multi-pass membrane protein</topology>
    </subcellularLocation>
</comment>
<dbReference type="PROSITE" id="PS51225">
    <property type="entry name" value="MARVEL"/>
    <property type="match status" value="1"/>
</dbReference>
<evidence type="ECO:0000256" key="7">
    <source>
        <dbReference type="SAM" id="SignalP"/>
    </source>
</evidence>
<dbReference type="EMBL" id="CAJEWN010000087">
    <property type="protein sequence ID" value="CAD2161692.1"/>
    <property type="molecule type" value="Genomic_DNA"/>
</dbReference>
<feature type="chain" id="PRO_5028435967" description="MARVEL domain-containing protein" evidence="7">
    <location>
        <begin position="33"/>
        <end position="168"/>
    </location>
</feature>
<sequence length="168" mass="18573">MPMNLQRFVSLPNAFKPLILLLTLLAILLVASAPMKDTPGGMWFFWLTSILQLIFMTSVCVLFLYEAESFLSCGRESGWPVVEMSYSGVCTFSNFINTFILAGAHKHEKNEANSCMVAAFTTLFMCILFAIGGLMMFRIWRGFVKSGGNQNPTPNVQTGNIGSMHPGI</sequence>
<dbReference type="OrthoDB" id="5792269at2759"/>
<keyword evidence="2 5" id="KW-0812">Transmembrane</keyword>
<dbReference type="Proteomes" id="UP000580250">
    <property type="component" value="Unassembled WGS sequence"/>
</dbReference>
<feature type="transmembrane region" description="Helical" evidence="6">
    <location>
        <begin position="86"/>
        <end position="104"/>
    </location>
</feature>
<evidence type="ECO:0000313" key="9">
    <source>
        <dbReference type="EMBL" id="CAD2161692.1"/>
    </source>
</evidence>
<evidence type="ECO:0000256" key="3">
    <source>
        <dbReference type="ARBA" id="ARBA00022989"/>
    </source>
</evidence>
<feature type="transmembrane region" description="Helical" evidence="6">
    <location>
        <begin position="42"/>
        <end position="65"/>
    </location>
</feature>
<feature type="signal peptide" evidence="7">
    <location>
        <begin position="1"/>
        <end position="32"/>
    </location>
</feature>
<evidence type="ECO:0000256" key="2">
    <source>
        <dbReference type="ARBA" id="ARBA00022692"/>
    </source>
</evidence>
<comment type="caution">
    <text evidence="9">The sequence shown here is derived from an EMBL/GenBank/DDBJ whole genome shotgun (WGS) entry which is preliminary data.</text>
</comment>
<dbReference type="InterPro" id="IPR008253">
    <property type="entry name" value="Marvel"/>
</dbReference>
<evidence type="ECO:0000313" key="10">
    <source>
        <dbReference type="Proteomes" id="UP000580250"/>
    </source>
</evidence>
<evidence type="ECO:0000256" key="4">
    <source>
        <dbReference type="ARBA" id="ARBA00023136"/>
    </source>
</evidence>
<feature type="domain" description="MARVEL" evidence="8">
    <location>
        <begin position="7"/>
        <end position="141"/>
    </location>
</feature>
<reference evidence="9 10" key="1">
    <citation type="submission" date="2020-08" db="EMBL/GenBank/DDBJ databases">
        <authorList>
            <person name="Koutsovoulos G."/>
            <person name="Danchin GJ E."/>
        </authorList>
    </citation>
    <scope>NUCLEOTIDE SEQUENCE [LARGE SCALE GENOMIC DNA]</scope>
</reference>
<evidence type="ECO:0000256" key="6">
    <source>
        <dbReference type="SAM" id="Phobius"/>
    </source>
</evidence>
<keyword evidence="3 6" id="KW-1133">Transmembrane helix</keyword>
<dbReference type="GO" id="GO:0016020">
    <property type="term" value="C:membrane"/>
    <property type="evidence" value="ECO:0007669"/>
    <property type="project" value="UniProtKB-SubCell"/>
</dbReference>
<gene>
    <name evidence="9" type="ORF">MENT_LOCUS15000</name>
</gene>